<sequence length="142" mass="17098">MSYYFGVLCIMELKYCCVCGSRRQRNLILFEDYRTGADLSYIEWLKTTKKSHMCIRCYIYYLLVVPGLLPGNVPYRTYEEVKASDWSPDYRYGAYFNPKIEKMLINAFRENFSMKPFKERDLWAFLDKKYREMQINSKKECG</sequence>
<protein>
    <submittedName>
        <fullName evidence="1">Uncharacterized protein</fullName>
    </submittedName>
</protein>
<name>P94912_9EURY</name>
<dbReference type="PIR" id="T45012">
    <property type="entry name" value="T45012"/>
</dbReference>
<dbReference type="AlphaFoldDB" id="P94912"/>
<reference evidence="1" key="1">
    <citation type="journal article" date="1997" name="Proc. Natl. Acad. Sci. U.S.A.">
        <title>A genetic system for Archaea of the genus Methanosarcina: liposome-mediated transformation and construction of shuttle vectors.</title>
        <authorList>
            <person name="Metcalf W.W."/>
            <person name="Zhang J.K."/>
            <person name="Apolinario E."/>
            <person name="Sowers K.R."/>
            <person name="Wolfe R.S."/>
        </authorList>
    </citation>
    <scope>NUCLEOTIDE SEQUENCE</scope>
    <source>
        <strain evidence="1">C2A</strain>
        <plasmid evidence="1">pC2A</plasmid>
    </source>
</reference>
<dbReference type="EMBL" id="U78295">
    <property type="protein sequence ID" value="AAB39746.1"/>
    <property type="molecule type" value="Genomic_DNA"/>
</dbReference>
<organism evidence="1">
    <name type="scientific">Methanosarcina acetivorans</name>
    <dbReference type="NCBI Taxonomy" id="2214"/>
    <lineage>
        <taxon>Archaea</taxon>
        <taxon>Methanobacteriati</taxon>
        <taxon>Methanobacteriota</taxon>
        <taxon>Stenosarchaea group</taxon>
        <taxon>Methanomicrobia</taxon>
        <taxon>Methanosarcinales</taxon>
        <taxon>Methanosarcinaceae</taxon>
        <taxon>Methanosarcina</taxon>
    </lineage>
</organism>
<evidence type="ECO:0000313" key="1">
    <source>
        <dbReference type="EMBL" id="AAB39746.1"/>
    </source>
</evidence>
<keyword evidence="1" id="KW-0614">Plasmid</keyword>
<proteinExistence type="predicted"/>
<geneLocation type="plasmid" evidence="1">
    <name>pC2A</name>
</geneLocation>
<accession>P94912</accession>